<evidence type="ECO:0000313" key="1">
    <source>
        <dbReference type="EMBL" id="GFT70670.1"/>
    </source>
</evidence>
<reference evidence="1" key="1">
    <citation type="submission" date="2020-08" db="EMBL/GenBank/DDBJ databases">
        <title>Multicomponent nature underlies the extraordinary mechanical properties of spider dragline silk.</title>
        <authorList>
            <person name="Kono N."/>
            <person name="Nakamura H."/>
            <person name="Mori M."/>
            <person name="Yoshida Y."/>
            <person name="Ohtoshi R."/>
            <person name="Malay A.D."/>
            <person name="Moran D.A.P."/>
            <person name="Tomita M."/>
            <person name="Numata K."/>
            <person name="Arakawa K."/>
        </authorList>
    </citation>
    <scope>NUCLEOTIDE SEQUENCE</scope>
</reference>
<proteinExistence type="predicted"/>
<organism evidence="1 2">
    <name type="scientific">Nephila pilipes</name>
    <name type="common">Giant wood spider</name>
    <name type="synonym">Nephila maculata</name>
    <dbReference type="NCBI Taxonomy" id="299642"/>
    <lineage>
        <taxon>Eukaryota</taxon>
        <taxon>Metazoa</taxon>
        <taxon>Ecdysozoa</taxon>
        <taxon>Arthropoda</taxon>
        <taxon>Chelicerata</taxon>
        <taxon>Arachnida</taxon>
        <taxon>Araneae</taxon>
        <taxon>Araneomorphae</taxon>
        <taxon>Entelegynae</taxon>
        <taxon>Araneoidea</taxon>
        <taxon>Nephilidae</taxon>
        <taxon>Nephila</taxon>
    </lineage>
</organism>
<dbReference type="Proteomes" id="UP000887013">
    <property type="component" value="Unassembled WGS sequence"/>
</dbReference>
<dbReference type="EMBL" id="BMAW01020911">
    <property type="protein sequence ID" value="GFT70670.1"/>
    <property type="molecule type" value="Genomic_DNA"/>
</dbReference>
<protein>
    <submittedName>
        <fullName evidence="1">Uncharacterized protein</fullName>
    </submittedName>
</protein>
<gene>
    <name evidence="1" type="ORF">NPIL_301591</name>
</gene>
<comment type="caution">
    <text evidence="1">The sequence shown here is derived from an EMBL/GenBank/DDBJ whole genome shotgun (WGS) entry which is preliminary data.</text>
</comment>
<keyword evidence="2" id="KW-1185">Reference proteome</keyword>
<name>A0A8X6PH15_NEPPI</name>
<dbReference type="AlphaFoldDB" id="A0A8X6PH15"/>
<evidence type="ECO:0000313" key="2">
    <source>
        <dbReference type="Proteomes" id="UP000887013"/>
    </source>
</evidence>
<sequence>MDIQFLLKLLNCLLSDEAIKDIESSTKDQAACAKWNHQRKGKVTSSLLKRMIKGFVVSSIPHQSSNKLIDHELNY</sequence>
<accession>A0A8X6PH15</accession>